<feature type="domain" description="Copper amine oxidase-like N-terminal" evidence="3">
    <location>
        <begin position="540"/>
        <end position="648"/>
    </location>
</feature>
<evidence type="ECO:0000256" key="2">
    <source>
        <dbReference type="SAM" id="SignalP"/>
    </source>
</evidence>
<dbReference type="EMBL" id="JACRSU010000001">
    <property type="protein sequence ID" value="MBC8539951.1"/>
    <property type="molecule type" value="Genomic_DNA"/>
</dbReference>
<organism evidence="4 5">
    <name type="scientific">Congzhengia minquanensis</name>
    <dbReference type="NCBI Taxonomy" id="2763657"/>
    <lineage>
        <taxon>Bacteria</taxon>
        <taxon>Bacillati</taxon>
        <taxon>Bacillota</taxon>
        <taxon>Clostridia</taxon>
        <taxon>Eubacteriales</taxon>
        <taxon>Oscillospiraceae</taxon>
        <taxon>Congzhengia</taxon>
    </lineage>
</organism>
<feature type="compositionally biased region" description="Gly residues" evidence="1">
    <location>
        <begin position="255"/>
        <end position="267"/>
    </location>
</feature>
<proteinExistence type="predicted"/>
<feature type="compositionally biased region" description="Low complexity" evidence="1">
    <location>
        <begin position="290"/>
        <end position="300"/>
    </location>
</feature>
<evidence type="ECO:0000313" key="4">
    <source>
        <dbReference type="EMBL" id="MBC8539951.1"/>
    </source>
</evidence>
<reference evidence="4" key="1">
    <citation type="submission" date="2020-08" db="EMBL/GenBank/DDBJ databases">
        <title>Genome public.</title>
        <authorList>
            <person name="Liu C."/>
            <person name="Sun Q."/>
        </authorList>
    </citation>
    <scope>NUCLEOTIDE SEQUENCE</scope>
    <source>
        <strain evidence="4">H8</strain>
    </source>
</reference>
<dbReference type="RefSeq" id="WP_249311116.1">
    <property type="nucleotide sequence ID" value="NZ_JACRSU010000001.1"/>
</dbReference>
<dbReference type="Pfam" id="PF14262">
    <property type="entry name" value="Cthe_2159"/>
    <property type="match status" value="1"/>
</dbReference>
<feature type="region of interest" description="Disordered" evidence="1">
    <location>
        <begin position="506"/>
        <end position="527"/>
    </location>
</feature>
<dbReference type="InterPro" id="IPR025584">
    <property type="entry name" value="Cthe_2159"/>
</dbReference>
<keyword evidence="5" id="KW-1185">Reference proteome</keyword>
<dbReference type="Gene3D" id="3.30.457.10">
    <property type="entry name" value="Copper amine oxidase-like, N-terminal domain"/>
    <property type="match status" value="1"/>
</dbReference>
<feature type="signal peptide" evidence="2">
    <location>
        <begin position="1"/>
        <end position="21"/>
    </location>
</feature>
<name>A0A926DLC0_9FIRM</name>
<dbReference type="Proteomes" id="UP000611762">
    <property type="component" value="Unassembled WGS sequence"/>
</dbReference>
<comment type="caution">
    <text evidence="4">The sequence shown here is derived from an EMBL/GenBank/DDBJ whole genome shotgun (WGS) entry which is preliminary data.</text>
</comment>
<accession>A0A926DLC0</accession>
<gene>
    <name evidence="4" type="ORF">H8698_03035</name>
</gene>
<dbReference type="InterPro" id="IPR012854">
    <property type="entry name" value="Cu_amine_oxidase-like_N"/>
</dbReference>
<dbReference type="Pfam" id="PF07833">
    <property type="entry name" value="Cu_amine_oxidN1"/>
    <property type="match status" value="1"/>
</dbReference>
<evidence type="ECO:0000313" key="5">
    <source>
        <dbReference type="Proteomes" id="UP000611762"/>
    </source>
</evidence>
<feature type="chain" id="PRO_5037057729" evidence="2">
    <location>
        <begin position="22"/>
        <end position="650"/>
    </location>
</feature>
<feature type="compositionally biased region" description="Gly residues" evidence="1">
    <location>
        <begin position="506"/>
        <end position="521"/>
    </location>
</feature>
<keyword evidence="2" id="KW-0732">Signal</keyword>
<dbReference type="PROSITE" id="PS51257">
    <property type="entry name" value="PROKAR_LIPOPROTEIN"/>
    <property type="match status" value="1"/>
</dbReference>
<evidence type="ECO:0000256" key="1">
    <source>
        <dbReference type="SAM" id="MobiDB-lite"/>
    </source>
</evidence>
<dbReference type="SUPFAM" id="SSF55383">
    <property type="entry name" value="Copper amine oxidase, domain N"/>
    <property type="match status" value="1"/>
</dbReference>
<feature type="region of interest" description="Disordered" evidence="1">
    <location>
        <begin position="255"/>
        <end position="332"/>
    </location>
</feature>
<sequence length="650" mass="66481">MKKIAISTALCLLMQTCYLLSACASYEDNLGTIDLTAMTVTGAGIAVTDNTISITEGGDFTVTGENNNAMIYVNAQDKVKLRLSGVSLKNESGPAIFFDNAEKSLITVTENTENIVEDGLDYGDTDAKAAIFSNDDLEIKGNGSLTVVGNYKHGIASDDDISIENGVLNITANVTDGIHVNNTFKMSGGTLNISAVSDGIQAEEDAVIDGGVINITKSEEGIESGTTLTINGGEINIVSTDDGLNSGGGLGTGGFGAGGFGGMGGRGQRPDGAQSNETPPELPNGEQQNGTPPEGTPPEGAVQDRKAMMPPDGGKTAGSGADASNTEANSSVEATDRSIYINGGIIKIDASGDGVDSNDSIYMTGGELYVDGPTSGGDSAIDTEGRFEVSGGTVVAVGSSGMAMGVTSGSDQCAFLVNLSETAQAGSVVSLVGPDGNTVFEYTAKKAFSSVVYSSHKLKENETYTLYINGEEKQTVEMTQKQVTLGSRGAGGFGGPNGSGGGRFPGGADGADGTEGFGGKDGGVRPQNGWGGAQKPIQVVLNGAALTFDASPTIENDTTLVPFRGIFEALGMEVTWDEATQTVSAWKDGVTLTLTIGSAEADKNGEKIGLLTAPVLSKEGRTLVPVRFIAESLGLTVTWDEATRTVNITA</sequence>
<evidence type="ECO:0000259" key="3">
    <source>
        <dbReference type="Pfam" id="PF07833"/>
    </source>
</evidence>
<dbReference type="InterPro" id="IPR036582">
    <property type="entry name" value="Mao_N_sf"/>
</dbReference>
<dbReference type="AlphaFoldDB" id="A0A926DLC0"/>
<protein>
    <submittedName>
        <fullName evidence="4">Carbohydrate-binding domain-containing protein</fullName>
    </submittedName>
</protein>
<feature type="compositionally biased region" description="Polar residues" evidence="1">
    <location>
        <begin position="322"/>
        <end position="332"/>
    </location>
</feature>